<dbReference type="RefSeq" id="WP_110433567.1">
    <property type="nucleotide sequence ID" value="NZ_QGLR01000010.1"/>
</dbReference>
<comment type="similarity">
    <text evidence="1">Belongs to the peptidase M20 family.</text>
</comment>
<dbReference type="Pfam" id="PF07687">
    <property type="entry name" value="M20_dimer"/>
    <property type="match status" value="1"/>
</dbReference>
<gene>
    <name evidence="5" type="ORF">DKK70_08235</name>
</gene>
<dbReference type="PIRSF" id="PIRSF001235">
    <property type="entry name" value="Amidase_carbamoylase"/>
    <property type="match status" value="1"/>
</dbReference>
<dbReference type="Pfam" id="PF01546">
    <property type="entry name" value="Peptidase_M20"/>
    <property type="match status" value="1"/>
</dbReference>
<dbReference type="SUPFAM" id="SSF55031">
    <property type="entry name" value="Bacterial exopeptidase dimerisation domain"/>
    <property type="match status" value="1"/>
</dbReference>
<feature type="binding site" evidence="3">
    <location>
        <position position="79"/>
    </location>
    <ligand>
        <name>Zn(2+)</name>
        <dbReference type="ChEBI" id="CHEBI:29105"/>
        <label>1</label>
    </ligand>
</feature>
<dbReference type="Gene3D" id="3.40.630.10">
    <property type="entry name" value="Zn peptidases"/>
    <property type="match status" value="1"/>
</dbReference>
<dbReference type="NCBIfam" id="NF006771">
    <property type="entry name" value="PRK09290.1-5"/>
    <property type="match status" value="1"/>
</dbReference>
<organism evidence="5 6">
    <name type="scientific">Gilliamella apicola</name>
    <dbReference type="NCBI Taxonomy" id="1196095"/>
    <lineage>
        <taxon>Bacteria</taxon>
        <taxon>Pseudomonadati</taxon>
        <taxon>Pseudomonadota</taxon>
        <taxon>Gammaproteobacteria</taxon>
        <taxon>Orbales</taxon>
        <taxon>Orbaceae</taxon>
        <taxon>Gilliamella</taxon>
    </lineage>
</organism>
<accession>A0A2V4E9C7</accession>
<feature type="binding site" evidence="3">
    <location>
        <position position="189"/>
    </location>
    <ligand>
        <name>Zn(2+)</name>
        <dbReference type="ChEBI" id="CHEBI:29105"/>
        <label>1</label>
    </ligand>
</feature>
<feature type="binding site" evidence="3">
    <location>
        <position position="90"/>
    </location>
    <ligand>
        <name>Zn(2+)</name>
        <dbReference type="ChEBI" id="CHEBI:29105"/>
        <label>2</label>
    </ligand>
</feature>
<keyword evidence="2 5" id="KW-0378">Hydrolase</keyword>
<evidence type="ECO:0000256" key="3">
    <source>
        <dbReference type="PIRSR" id="PIRSR001235-1"/>
    </source>
</evidence>
<evidence type="ECO:0000313" key="5">
    <source>
        <dbReference type="EMBL" id="PXZ06974.1"/>
    </source>
</evidence>
<feature type="binding site" evidence="3">
    <location>
        <position position="90"/>
    </location>
    <ligand>
        <name>Zn(2+)</name>
        <dbReference type="ChEBI" id="CHEBI:29105"/>
        <label>1</label>
    </ligand>
</feature>
<dbReference type="AlphaFoldDB" id="A0A2V4E9C7"/>
<dbReference type="InterPro" id="IPR036264">
    <property type="entry name" value="Bact_exopeptidase_dim_dom"/>
</dbReference>
<dbReference type="Gene3D" id="3.30.70.360">
    <property type="match status" value="1"/>
</dbReference>
<dbReference type="InterPro" id="IPR010158">
    <property type="entry name" value="Amidase_Cbmase"/>
</dbReference>
<keyword evidence="3" id="KW-0862">Zinc</keyword>
<dbReference type="NCBIfam" id="TIGR01879">
    <property type="entry name" value="hydantase"/>
    <property type="match status" value="1"/>
</dbReference>
<feature type="binding site" evidence="3">
    <location>
        <position position="382"/>
    </location>
    <ligand>
        <name>Zn(2+)</name>
        <dbReference type="ChEBI" id="CHEBI:29105"/>
        <label>2</label>
    </ligand>
</feature>
<dbReference type="OrthoDB" id="9808195at2"/>
<feature type="binding site" evidence="3">
    <location>
        <position position="125"/>
    </location>
    <ligand>
        <name>Zn(2+)</name>
        <dbReference type="ChEBI" id="CHEBI:29105"/>
        <label>2</label>
    </ligand>
</feature>
<evidence type="ECO:0000259" key="4">
    <source>
        <dbReference type="Pfam" id="PF07687"/>
    </source>
</evidence>
<proteinExistence type="inferred from homology"/>
<dbReference type="PANTHER" id="PTHR32494:SF5">
    <property type="entry name" value="ALLANTOATE AMIDOHYDROLASE"/>
    <property type="match status" value="1"/>
</dbReference>
<evidence type="ECO:0000256" key="2">
    <source>
        <dbReference type="ARBA" id="ARBA00022801"/>
    </source>
</evidence>
<reference evidence="5 6" key="1">
    <citation type="submission" date="2018-05" db="EMBL/GenBank/DDBJ databases">
        <title>Reference genomes for bee gut microbiota database.</title>
        <authorList>
            <person name="Ellegaard K.M."/>
        </authorList>
    </citation>
    <scope>NUCLEOTIDE SEQUENCE [LARGE SCALE GENOMIC DNA]</scope>
    <source>
        <strain evidence="5 6">ESL0182</strain>
    </source>
</reference>
<keyword evidence="6" id="KW-1185">Reference proteome</keyword>
<sequence length="410" mass="44915">MANQNRLEQDIETLRNISDPCDGGVTRIGLTPRYRQGVNYIKAQMQAVGLTIREDEVGNVYGIMQGTHPTLPSIISGSHLDTVKNAGAFDGIAGVVCALEVARMLKEQNIQLKHNYEVVAFVEEEGTHFGTVLLGSRYITGELNEVDKDRLRNDEGQTLRQILQQYSTGVTTISAKRDPQTIKAFLELHDEQGPVLEATKTDIGIVDNIVAIGQLVITITGFAGHAGTVPMTMRQDAGIAGCQFVSHLNQYTLRKYAEQATLTVGKFSLSPNSANTIPNQCTFTLDIRSGDEKIVHNIIKHVSSLALIINDEFNVVCEVKQVSFKDPVVMDSGLRQLLQATAEDLGLSVRHLNSGAGHDAMIMSGICPTAMIFIPCYKGITHHPDENVTWQDMAKGTDVLFNTIIQLDKK</sequence>
<evidence type="ECO:0000256" key="1">
    <source>
        <dbReference type="ARBA" id="ARBA00006153"/>
    </source>
</evidence>
<dbReference type="Proteomes" id="UP000247932">
    <property type="component" value="Unassembled WGS sequence"/>
</dbReference>
<name>A0A2V4E9C7_9GAMM</name>
<comment type="cofactor">
    <cofactor evidence="3">
        <name>Zn(2+)</name>
        <dbReference type="ChEBI" id="CHEBI:29105"/>
    </cofactor>
    <text evidence="3">Binds 2 Zn(2+) ions per subunit.</text>
</comment>
<comment type="caution">
    <text evidence="5">The sequence shown here is derived from an EMBL/GenBank/DDBJ whole genome shotgun (WGS) entry which is preliminary data.</text>
</comment>
<dbReference type="GO" id="GO:0016813">
    <property type="term" value="F:hydrolase activity, acting on carbon-nitrogen (but not peptide) bonds, in linear amidines"/>
    <property type="evidence" value="ECO:0007669"/>
    <property type="project" value="InterPro"/>
</dbReference>
<dbReference type="CDD" id="cd03884">
    <property type="entry name" value="M20_bAS"/>
    <property type="match status" value="1"/>
</dbReference>
<keyword evidence="3" id="KW-0479">Metal-binding</keyword>
<protein>
    <submittedName>
        <fullName evidence="5">Zn-dependent hydrolase</fullName>
    </submittedName>
</protein>
<dbReference type="SUPFAM" id="SSF53187">
    <property type="entry name" value="Zn-dependent exopeptidases"/>
    <property type="match status" value="1"/>
</dbReference>
<dbReference type="PANTHER" id="PTHR32494">
    <property type="entry name" value="ALLANTOATE DEIMINASE-RELATED"/>
    <property type="match status" value="1"/>
</dbReference>
<dbReference type="InterPro" id="IPR011650">
    <property type="entry name" value="Peptidase_M20_dimer"/>
</dbReference>
<dbReference type="InterPro" id="IPR002933">
    <property type="entry name" value="Peptidase_M20"/>
</dbReference>
<dbReference type="GO" id="GO:0046872">
    <property type="term" value="F:metal ion binding"/>
    <property type="evidence" value="ECO:0007669"/>
    <property type="project" value="UniProtKB-KW"/>
</dbReference>
<dbReference type="EMBL" id="QGLR01000010">
    <property type="protein sequence ID" value="PXZ06974.1"/>
    <property type="molecule type" value="Genomic_DNA"/>
</dbReference>
<evidence type="ECO:0000313" key="6">
    <source>
        <dbReference type="Proteomes" id="UP000247932"/>
    </source>
</evidence>
<feature type="domain" description="Peptidase M20 dimerisation" evidence="4">
    <location>
        <begin position="214"/>
        <end position="302"/>
    </location>
</feature>